<dbReference type="EMBL" id="JARK01001366">
    <property type="protein sequence ID" value="EYC17511.1"/>
    <property type="molecule type" value="Genomic_DNA"/>
</dbReference>
<comment type="caution">
    <text evidence="1">The sequence shown here is derived from an EMBL/GenBank/DDBJ whole genome shotgun (WGS) entry which is preliminary data.</text>
</comment>
<dbReference type="AlphaFoldDB" id="A0A016URH2"/>
<organism evidence="1 2">
    <name type="scientific">Ancylostoma ceylanicum</name>
    <dbReference type="NCBI Taxonomy" id="53326"/>
    <lineage>
        <taxon>Eukaryota</taxon>
        <taxon>Metazoa</taxon>
        <taxon>Ecdysozoa</taxon>
        <taxon>Nematoda</taxon>
        <taxon>Chromadorea</taxon>
        <taxon>Rhabditida</taxon>
        <taxon>Rhabditina</taxon>
        <taxon>Rhabditomorpha</taxon>
        <taxon>Strongyloidea</taxon>
        <taxon>Ancylostomatidae</taxon>
        <taxon>Ancylostomatinae</taxon>
        <taxon>Ancylostoma</taxon>
    </lineage>
</organism>
<sequence length="83" mass="8802">MSIRPLAGEAGVALYPQALSGGCERSPKAHNGHVPAGTFGGAVEEVHKTIVEERGPSVLGCMPFRVGLPEENEISSAIHRRQR</sequence>
<evidence type="ECO:0000313" key="2">
    <source>
        <dbReference type="Proteomes" id="UP000024635"/>
    </source>
</evidence>
<name>A0A016URH2_9BILA</name>
<accession>A0A016URH2</accession>
<dbReference type="Proteomes" id="UP000024635">
    <property type="component" value="Unassembled WGS sequence"/>
</dbReference>
<reference evidence="2" key="1">
    <citation type="journal article" date="2015" name="Nat. Genet.">
        <title>The genome and transcriptome of the zoonotic hookworm Ancylostoma ceylanicum identify infection-specific gene families.</title>
        <authorList>
            <person name="Schwarz E.M."/>
            <person name="Hu Y."/>
            <person name="Antoshechkin I."/>
            <person name="Miller M.M."/>
            <person name="Sternberg P.W."/>
            <person name="Aroian R.V."/>
        </authorList>
    </citation>
    <scope>NUCLEOTIDE SEQUENCE</scope>
    <source>
        <strain evidence="2">HY135</strain>
    </source>
</reference>
<evidence type="ECO:0000313" key="1">
    <source>
        <dbReference type="EMBL" id="EYC17511.1"/>
    </source>
</evidence>
<keyword evidence="2" id="KW-1185">Reference proteome</keyword>
<protein>
    <submittedName>
        <fullName evidence="1">Uncharacterized protein</fullName>
    </submittedName>
</protein>
<proteinExistence type="predicted"/>
<gene>
    <name evidence="1" type="primary">Acey_s0030.g2099</name>
    <name evidence="1" type="ORF">Y032_0030g2099</name>
</gene>
<dbReference type="PROSITE" id="PS51257">
    <property type="entry name" value="PROKAR_LIPOPROTEIN"/>
    <property type="match status" value="1"/>
</dbReference>